<keyword evidence="1" id="KW-0732">Signal</keyword>
<comment type="caution">
    <text evidence="2">The sequence shown here is derived from an EMBL/GenBank/DDBJ whole genome shotgun (WGS) entry which is preliminary data.</text>
</comment>
<protein>
    <recommendedName>
        <fullName evidence="4">TPM domain-containing protein</fullName>
    </recommendedName>
</protein>
<sequence length="175" mass="19624">MGYFKLFVFALFAAVVLSFVWPQQAGSVSASSPVQEQVTTASEPDGYVMVVVKFSYGFIKGSFKGIYYSIKWVVFFLVNCIIHPINTFHYIYDLLAALVHLGKNDQWGTIIYVIVPDLYQLVNQWDGLRAVQVGEKVGALLAKHGIDILAPDAFEKIAQQQDSTHGIESNPYRLR</sequence>
<proteinExistence type="predicted"/>
<gene>
    <name evidence="2" type="ORF">COB21_03975</name>
</gene>
<name>A0A2A4X3D1_UNCAE</name>
<dbReference type="EMBL" id="NVUK01000024">
    <property type="protein sequence ID" value="PCI76791.1"/>
    <property type="molecule type" value="Genomic_DNA"/>
</dbReference>
<evidence type="ECO:0000256" key="1">
    <source>
        <dbReference type="SAM" id="SignalP"/>
    </source>
</evidence>
<accession>A0A2A4X3D1</accession>
<feature type="chain" id="PRO_5013331696" description="TPM domain-containing protein" evidence="1">
    <location>
        <begin position="26"/>
        <end position="175"/>
    </location>
</feature>
<organism evidence="2 3">
    <name type="scientific">Aerophobetes bacterium</name>
    <dbReference type="NCBI Taxonomy" id="2030807"/>
    <lineage>
        <taxon>Bacteria</taxon>
        <taxon>Candidatus Aerophobota</taxon>
    </lineage>
</organism>
<evidence type="ECO:0008006" key="4">
    <source>
        <dbReference type="Google" id="ProtNLM"/>
    </source>
</evidence>
<dbReference type="Proteomes" id="UP000218775">
    <property type="component" value="Unassembled WGS sequence"/>
</dbReference>
<dbReference type="AlphaFoldDB" id="A0A2A4X3D1"/>
<reference evidence="3" key="1">
    <citation type="submission" date="2017-08" db="EMBL/GenBank/DDBJ databases">
        <title>A dynamic microbial community with high functional redundancy inhabits the cold, oxic subseafloor aquifer.</title>
        <authorList>
            <person name="Tully B.J."/>
            <person name="Wheat C.G."/>
            <person name="Glazer B.T."/>
            <person name="Huber J.A."/>
        </authorList>
    </citation>
    <scope>NUCLEOTIDE SEQUENCE [LARGE SCALE GENOMIC DNA]</scope>
</reference>
<evidence type="ECO:0000313" key="3">
    <source>
        <dbReference type="Proteomes" id="UP000218775"/>
    </source>
</evidence>
<feature type="signal peptide" evidence="1">
    <location>
        <begin position="1"/>
        <end position="25"/>
    </location>
</feature>
<evidence type="ECO:0000313" key="2">
    <source>
        <dbReference type="EMBL" id="PCI76791.1"/>
    </source>
</evidence>